<protein>
    <submittedName>
        <fullName evidence="2">Uncharacterized protein</fullName>
    </submittedName>
</protein>
<feature type="region of interest" description="Disordered" evidence="1">
    <location>
        <begin position="463"/>
        <end position="543"/>
    </location>
</feature>
<dbReference type="EMBL" id="MU854465">
    <property type="protein sequence ID" value="KAK4034802.1"/>
    <property type="molecule type" value="Genomic_DNA"/>
</dbReference>
<feature type="region of interest" description="Disordered" evidence="1">
    <location>
        <begin position="579"/>
        <end position="604"/>
    </location>
</feature>
<name>A0AAN6PF05_9PEZI</name>
<proteinExistence type="predicted"/>
<reference evidence="3" key="1">
    <citation type="journal article" date="2023" name="Mol. Phylogenet. Evol.">
        <title>Genome-scale phylogeny and comparative genomics of the fungal order Sordariales.</title>
        <authorList>
            <person name="Hensen N."/>
            <person name="Bonometti L."/>
            <person name="Westerberg I."/>
            <person name="Brannstrom I.O."/>
            <person name="Guillou S."/>
            <person name="Cros-Aarteil S."/>
            <person name="Calhoun S."/>
            <person name="Haridas S."/>
            <person name="Kuo A."/>
            <person name="Mondo S."/>
            <person name="Pangilinan J."/>
            <person name="Riley R."/>
            <person name="LaButti K."/>
            <person name="Andreopoulos B."/>
            <person name="Lipzen A."/>
            <person name="Chen C."/>
            <person name="Yan M."/>
            <person name="Daum C."/>
            <person name="Ng V."/>
            <person name="Clum A."/>
            <person name="Steindorff A."/>
            <person name="Ohm R.A."/>
            <person name="Martin F."/>
            <person name="Silar P."/>
            <person name="Natvig D.O."/>
            <person name="Lalanne C."/>
            <person name="Gautier V."/>
            <person name="Ament-Velasquez S.L."/>
            <person name="Kruys A."/>
            <person name="Hutchinson M.I."/>
            <person name="Powell A.J."/>
            <person name="Barry K."/>
            <person name="Miller A.N."/>
            <person name="Grigoriev I.V."/>
            <person name="Debuchy R."/>
            <person name="Gladieux P."/>
            <person name="Hiltunen Thoren M."/>
            <person name="Johannesson H."/>
        </authorList>
    </citation>
    <scope>NUCLEOTIDE SEQUENCE [LARGE SCALE GENOMIC DNA]</scope>
    <source>
        <strain evidence="3">CBS 284.82</strain>
    </source>
</reference>
<accession>A0AAN6PF05</accession>
<feature type="compositionally biased region" description="Pro residues" evidence="1">
    <location>
        <begin position="584"/>
        <end position="603"/>
    </location>
</feature>
<comment type="caution">
    <text evidence="2">The sequence shown here is derived from an EMBL/GenBank/DDBJ whole genome shotgun (WGS) entry which is preliminary data.</text>
</comment>
<gene>
    <name evidence="2" type="ORF">C8A01DRAFT_18450</name>
</gene>
<dbReference type="InterPro" id="IPR027796">
    <property type="entry name" value="OTT_1508_deam-like"/>
</dbReference>
<organism evidence="2 3">
    <name type="scientific">Parachaetomium inaequale</name>
    <dbReference type="NCBI Taxonomy" id="2588326"/>
    <lineage>
        <taxon>Eukaryota</taxon>
        <taxon>Fungi</taxon>
        <taxon>Dikarya</taxon>
        <taxon>Ascomycota</taxon>
        <taxon>Pezizomycotina</taxon>
        <taxon>Sordariomycetes</taxon>
        <taxon>Sordariomycetidae</taxon>
        <taxon>Sordariales</taxon>
        <taxon>Chaetomiaceae</taxon>
        <taxon>Parachaetomium</taxon>
    </lineage>
</organism>
<dbReference type="Pfam" id="PF14441">
    <property type="entry name" value="OTT_1508_deam"/>
    <property type="match status" value="1"/>
</dbReference>
<keyword evidence="3" id="KW-1185">Reference proteome</keyword>
<dbReference type="Proteomes" id="UP001303115">
    <property type="component" value="Unassembled WGS sequence"/>
</dbReference>
<evidence type="ECO:0000313" key="3">
    <source>
        <dbReference type="Proteomes" id="UP001303115"/>
    </source>
</evidence>
<evidence type="ECO:0000313" key="2">
    <source>
        <dbReference type="EMBL" id="KAK4034802.1"/>
    </source>
</evidence>
<dbReference type="AlphaFoldDB" id="A0AAN6PF05"/>
<sequence length="679" mass="75004">MLSERQRRQSLSFAENVALLSLLRRAPTARHANPRPHSVAQEDSGRLLSFEREVSLTNTLAFLCGISDNPLHVVATCVEELVSRKGIRVLVAINKKHSTSGSGTLMRIKCGLEEVFRYLSRVDHVEDALLEGLVLRAIASLCKDRIFSRIKSRRRDAAYTKRGRVFLGTVLQQTLNAVRKHSGHTGSKSEVETFARNSRNLLDCLARLEICQEMDVLTHLKDVLCATHRLSKTTNLDSLFKGLGPTELDPLLQRSFIARLRKLAQYRECALYMIRIAKSLGLFKETEVKLISLEAQLFATDLTTSPDCRLTGCLSRCGRDASSAFGVQSIASKLQELDRDNSTFLSTVGGILGDARVHAEVQIVCYYELYPVARKPRVICSSKDACYLCNLFIQLHGTFHVPRTHGNLYTSWRLPPLPSLNHVQAQLNKALEAQIREAIGGLMSTETPRLTLFQNENESTVFPFSTSLPTPASSAGDAPIPKPKLKPVPQLEPAPEPELEPGPSPLQPPNPTPSPEPAPAPPPEPNSLSNSLPSPIPSHLPPHLLARGHPITLRLDTTKPLPSFTTGLITLYPDFIRSLSRTPTPTPTPSRTPQPARTPTPPHPVEEVFHVHIQIHWLPRRRAAALYVARPRGFVDLELDLFEEEGVDVDSGSAECVYVAYRGEVVVVDVLRGGVCKVG</sequence>
<feature type="compositionally biased region" description="Pro residues" evidence="1">
    <location>
        <begin position="490"/>
        <end position="525"/>
    </location>
</feature>
<feature type="compositionally biased region" description="Polar residues" evidence="1">
    <location>
        <begin position="463"/>
        <end position="473"/>
    </location>
</feature>
<evidence type="ECO:0000256" key="1">
    <source>
        <dbReference type="SAM" id="MobiDB-lite"/>
    </source>
</evidence>